<name>A0A1G5INU0_9GAMM</name>
<comment type="similarity">
    <text evidence="1">Belongs to the myoviridae tail sheath protein family.</text>
</comment>
<protein>
    <recommendedName>
        <fullName evidence="7">Phage tail sheath protein</fullName>
    </recommendedName>
</protein>
<dbReference type="PANTHER" id="PTHR35861">
    <property type="match status" value="1"/>
</dbReference>
<dbReference type="RefSeq" id="WP_033632044.1">
    <property type="nucleotide sequence ID" value="NZ_CBCSIN010000004.1"/>
</dbReference>
<dbReference type="InterPro" id="IPR035089">
    <property type="entry name" value="Phage_sheath_subtilisin"/>
</dbReference>
<feature type="domain" description="Tail sheath protein C-terminal" evidence="3">
    <location>
        <begin position="274"/>
        <end position="376"/>
    </location>
</feature>
<reference evidence="5 6" key="1">
    <citation type="submission" date="2016-10" db="EMBL/GenBank/DDBJ databases">
        <authorList>
            <person name="Varghese N."/>
            <person name="Submissions S."/>
        </authorList>
    </citation>
    <scope>NUCLEOTIDE SEQUENCE [LARGE SCALE GENOMIC DNA]</scope>
    <source>
        <strain evidence="5 6">CGMCC 1.6853</strain>
    </source>
</reference>
<proteinExistence type="inferred from homology"/>
<dbReference type="Proteomes" id="UP000183031">
    <property type="component" value="Unassembled WGS sequence"/>
</dbReference>
<feature type="domain" description="Tail sheath protein Gp18-like" evidence="4">
    <location>
        <begin position="26"/>
        <end position="86"/>
    </location>
</feature>
<evidence type="ECO:0000313" key="6">
    <source>
        <dbReference type="Proteomes" id="UP000183031"/>
    </source>
</evidence>
<evidence type="ECO:0000259" key="3">
    <source>
        <dbReference type="Pfam" id="PF17482"/>
    </source>
</evidence>
<evidence type="ECO:0008006" key="7">
    <source>
        <dbReference type="Google" id="ProtNLM"/>
    </source>
</evidence>
<dbReference type="InterPro" id="IPR052042">
    <property type="entry name" value="Tail_sheath_structural"/>
</dbReference>
<keyword evidence="6" id="KW-1185">Reference proteome</keyword>
<dbReference type="InterPro" id="IPR020287">
    <property type="entry name" value="Tail_sheath_C"/>
</dbReference>
<evidence type="ECO:0000256" key="1">
    <source>
        <dbReference type="ARBA" id="ARBA00008005"/>
    </source>
</evidence>
<evidence type="ECO:0000259" key="2">
    <source>
        <dbReference type="Pfam" id="PF04984"/>
    </source>
</evidence>
<evidence type="ECO:0000259" key="4">
    <source>
        <dbReference type="Pfam" id="PF22671"/>
    </source>
</evidence>
<evidence type="ECO:0000313" key="5">
    <source>
        <dbReference type="EMBL" id="SCY77410.1"/>
    </source>
</evidence>
<dbReference type="Pfam" id="PF17482">
    <property type="entry name" value="Phage_sheath_1C"/>
    <property type="match status" value="1"/>
</dbReference>
<comment type="caution">
    <text evidence="5">The sequence shown here is derived from an EMBL/GenBank/DDBJ whole genome shotgun (WGS) entry which is preliminary data.</text>
</comment>
<gene>
    <name evidence="5" type="ORF">SAMN02927935_02349</name>
</gene>
<feature type="domain" description="Tail sheath protein subtilisin-like" evidence="2">
    <location>
        <begin position="107"/>
        <end position="273"/>
    </location>
</feature>
<dbReference type="Pfam" id="PF22671">
    <property type="entry name" value="Gp18_domIII_N"/>
    <property type="match status" value="1"/>
</dbReference>
<dbReference type="PANTHER" id="PTHR35861:SF1">
    <property type="entry name" value="PHAGE TAIL SHEATH PROTEIN"/>
    <property type="match status" value="1"/>
</dbReference>
<accession>A0A1G5INU0</accession>
<organism evidence="5 6">
    <name type="scientific">Serratia nematodiphila</name>
    <dbReference type="NCBI Taxonomy" id="458197"/>
    <lineage>
        <taxon>Bacteria</taxon>
        <taxon>Pseudomonadati</taxon>
        <taxon>Pseudomonadota</taxon>
        <taxon>Gammaproteobacteria</taxon>
        <taxon>Enterobacterales</taxon>
        <taxon>Yersiniaceae</taxon>
        <taxon>Serratia</taxon>
    </lineage>
</organism>
<sequence>MGDYHHGVRVVEINDGTRVISTVSTAIVGMVCTAEDADASVFPLDTPVLITDVLAASGKAGKKGTLAASLRAIAEQAKPVTVVVRVATGKDAAETTSNIIGGANAEGRYTGMKALLSAQAELGVKPRILGVPGLDNQEVATALAGICQQLRAFGYISAYGCKTVQEAIKYRDNFSQRELMLIWPDFVSWNTTANQSDIAYATARALGLRAKIDTETGWHKTLSNVGVNGVTGITASVFWDLQAPGTDADLLNQACVTTLIRKDGFKFWGSRTCSDDPLFLFENYTRTAQVLADTMAEAHLWAVDRPVTPTLVRDMIDGINAKFRELKSAGLIIDGTCWYDESANTKETLKAGKLFIDYDYTPVPPLEDLTLRQRITDRYLATFAASVNR</sequence>
<dbReference type="InterPro" id="IPR054564">
    <property type="entry name" value="Gp18_domIII_N"/>
</dbReference>
<dbReference type="Pfam" id="PF04984">
    <property type="entry name" value="Phage_sheath_1"/>
    <property type="match status" value="1"/>
</dbReference>
<dbReference type="EMBL" id="FMUT01000006">
    <property type="protein sequence ID" value="SCY77410.1"/>
    <property type="molecule type" value="Genomic_DNA"/>
</dbReference>